<gene>
    <name evidence="2" type="ordered locus">SCATT_57820</name>
</gene>
<keyword evidence="3" id="KW-1185">Reference proteome</keyword>
<dbReference type="AlphaFoldDB" id="G8WYM1"/>
<organism evidence="2 3">
    <name type="scientific">Streptantibioticus cattleyicolor (strain ATCC 35852 / DSM 46488 / JCM 4925 / NBRC 14057 / NRRL 8057)</name>
    <name type="common">Streptomyces cattleya</name>
    <dbReference type="NCBI Taxonomy" id="1003195"/>
    <lineage>
        <taxon>Bacteria</taxon>
        <taxon>Bacillati</taxon>
        <taxon>Actinomycetota</taxon>
        <taxon>Actinomycetes</taxon>
        <taxon>Kitasatosporales</taxon>
        <taxon>Streptomycetaceae</taxon>
        <taxon>Streptantibioticus</taxon>
    </lineage>
</organism>
<evidence type="ECO:0000313" key="2">
    <source>
        <dbReference type="EMBL" id="AEW98153.1"/>
    </source>
</evidence>
<feature type="compositionally biased region" description="Low complexity" evidence="1">
    <location>
        <begin position="22"/>
        <end position="32"/>
    </location>
</feature>
<proteinExistence type="predicted"/>
<dbReference type="PATRIC" id="fig|1003195.29.peg.5762"/>
<feature type="region of interest" description="Disordered" evidence="1">
    <location>
        <begin position="1"/>
        <end position="37"/>
    </location>
</feature>
<evidence type="ECO:0000313" key="3">
    <source>
        <dbReference type="Proteomes" id="UP000007842"/>
    </source>
</evidence>
<dbReference type="Proteomes" id="UP000007842">
    <property type="component" value="Chromosome"/>
</dbReference>
<dbReference type="KEGG" id="scy:SCATT_57820"/>
<accession>G8WYM1</accession>
<dbReference type="EMBL" id="CP003219">
    <property type="protein sequence ID" value="AEW98153.1"/>
    <property type="molecule type" value="Genomic_DNA"/>
</dbReference>
<feature type="compositionally biased region" description="Basic residues" evidence="1">
    <location>
        <begin position="1"/>
        <end position="17"/>
    </location>
</feature>
<dbReference type="HOGENOM" id="CLU_2920663_0_0_11"/>
<name>G8WYM1_STREN</name>
<sequence>MSPKRRRVGPPHFRTAHQHTTPAAPNAPLPLAHSQTHPHTTVPRVLISILSHLSQNAVDGL</sequence>
<protein>
    <submittedName>
        <fullName evidence="2">Uncharacterized protein</fullName>
    </submittedName>
</protein>
<evidence type="ECO:0000256" key="1">
    <source>
        <dbReference type="SAM" id="MobiDB-lite"/>
    </source>
</evidence>
<reference evidence="3" key="1">
    <citation type="submission" date="2011-12" db="EMBL/GenBank/DDBJ databases">
        <title>Complete genome sequence of Streptomyces cattleya strain DSM 46488.</title>
        <authorList>
            <person name="Ou H.-Y."/>
            <person name="Li P."/>
            <person name="Zhao C."/>
            <person name="O'Hagan D."/>
            <person name="Deng Z."/>
        </authorList>
    </citation>
    <scope>NUCLEOTIDE SEQUENCE [LARGE SCALE GENOMIC DNA]</scope>
    <source>
        <strain evidence="3">ATCC 35852 / DSM 46488 / JCM 4925 / NBRC 14057 / NRRL 8057</strain>
    </source>
</reference>